<dbReference type="AlphaFoldDB" id="A0A8D8TGJ2"/>
<reference evidence="1" key="1">
    <citation type="submission" date="2021-05" db="EMBL/GenBank/DDBJ databases">
        <authorList>
            <person name="Alioto T."/>
            <person name="Alioto T."/>
            <person name="Gomez Garrido J."/>
        </authorList>
    </citation>
    <scope>NUCLEOTIDE SEQUENCE</scope>
</reference>
<organism evidence="1">
    <name type="scientific">Cacopsylla melanoneura</name>
    <dbReference type="NCBI Taxonomy" id="428564"/>
    <lineage>
        <taxon>Eukaryota</taxon>
        <taxon>Metazoa</taxon>
        <taxon>Ecdysozoa</taxon>
        <taxon>Arthropoda</taxon>
        <taxon>Hexapoda</taxon>
        <taxon>Insecta</taxon>
        <taxon>Pterygota</taxon>
        <taxon>Neoptera</taxon>
        <taxon>Paraneoptera</taxon>
        <taxon>Hemiptera</taxon>
        <taxon>Sternorrhyncha</taxon>
        <taxon>Psylloidea</taxon>
        <taxon>Psyllidae</taxon>
        <taxon>Psyllinae</taxon>
        <taxon>Cacopsylla</taxon>
    </lineage>
</organism>
<protein>
    <submittedName>
        <fullName evidence="1">Uncharacterized protein</fullName>
    </submittedName>
</protein>
<accession>A0A8D8TGJ2</accession>
<dbReference type="EMBL" id="HBUF01281533">
    <property type="protein sequence ID" value="CAG6687428.1"/>
    <property type="molecule type" value="Transcribed_RNA"/>
</dbReference>
<sequence>MIYDFETNEHFFRLVPNVSINTKIPINTTLLNFETLTVINSNAFFTNSDASNILQVYTIAIDCDTFLACSSVVSGCPVAPDMCCVQEILCLVSQQCYVVFQLDHSSRCL</sequence>
<proteinExistence type="predicted"/>
<name>A0A8D8TGJ2_9HEMI</name>
<evidence type="ECO:0000313" key="1">
    <source>
        <dbReference type="EMBL" id="CAG6687428.1"/>
    </source>
</evidence>